<feature type="chain" id="PRO_5038794435" description="DUF4352 domain-containing protein" evidence="2">
    <location>
        <begin position="28"/>
        <end position="254"/>
    </location>
</feature>
<gene>
    <name evidence="3" type="ORF">C1H84_14605</name>
</gene>
<name>A0A365YAF5_9MICC</name>
<feature type="signal peptide" evidence="2">
    <location>
        <begin position="1"/>
        <end position="27"/>
    </location>
</feature>
<dbReference type="RefSeq" id="WP_113607798.1">
    <property type="nucleotide sequence ID" value="NZ_POAF01000007.1"/>
</dbReference>
<keyword evidence="4" id="KW-1185">Reference proteome</keyword>
<feature type="compositionally biased region" description="Polar residues" evidence="1">
    <location>
        <begin position="82"/>
        <end position="92"/>
    </location>
</feature>
<proteinExistence type="predicted"/>
<evidence type="ECO:0000256" key="2">
    <source>
        <dbReference type="SAM" id="SignalP"/>
    </source>
</evidence>
<evidence type="ECO:0000256" key="1">
    <source>
        <dbReference type="SAM" id="MobiDB-lite"/>
    </source>
</evidence>
<sequence>MSARPVRRRISRLAAAVLVAGALGFCASCTTGTGTDAGAATSQESAWTDTHSAAPTGSPATSSGAPVEPSEQATSPEVKAVQGSQGVENSYGVSEAPRSSEPDATSQAKLAQQPQKQHKTAKLGAEVQVVPDVVVELGKIRAVTAEASLPGEIGGPAIQVPVSITNNTDADILTRDVVTDIFFGKDQLPGIPLISAENDQFPVNLAPGATATATYVVVLPDNAGTTVRVTVNYRAADPLAVFEGTWPGAAGVKK</sequence>
<evidence type="ECO:0008006" key="5">
    <source>
        <dbReference type="Google" id="ProtNLM"/>
    </source>
</evidence>
<feature type="compositionally biased region" description="Low complexity" evidence="1">
    <location>
        <begin position="52"/>
        <end position="66"/>
    </location>
</feature>
<feature type="compositionally biased region" description="Polar residues" evidence="1">
    <location>
        <begin position="42"/>
        <end position="51"/>
    </location>
</feature>
<dbReference type="Proteomes" id="UP000252167">
    <property type="component" value="Unassembled WGS sequence"/>
</dbReference>
<protein>
    <recommendedName>
        <fullName evidence="5">DUF4352 domain-containing protein</fullName>
    </recommendedName>
</protein>
<keyword evidence="2" id="KW-0732">Signal</keyword>
<evidence type="ECO:0000313" key="3">
    <source>
        <dbReference type="EMBL" id="RBL99641.1"/>
    </source>
</evidence>
<feature type="compositionally biased region" description="Polar residues" evidence="1">
    <location>
        <begin position="102"/>
        <end position="115"/>
    </location>
</feature>
<accession>A0A365YAF5</accession>
<dbReference type="AlphaFoldDB" id="A0A365YAF5"/>
<comment type="caution">
    <text evidence="3">The sequence shown here is derived from an EMBL/GenBank/DDBJ whole genome shotgun (WGS) entry which is preliminary data.</text>
</comment>
<organism evidence="3 4">
    <name type="scientific">Glutamicibacter soli</name>
    <dbReference type="NCBI Taxonomy" id="453836"/>
    <lineage>
        <taxon>Bacteria</taxon>
        <taxon>Bacillati</taxon>
        <taxon>Actinomycetota</taxon>
        <taxon>Actinomycetes</taxon>
        <taxon>Micrococcales</taxon>
        <taxon>Micrococcaceae</taxon>
        <taxon>Glutamicibacter</taxon>
    </lineage>
</organism>
<dbReference type="EMBL" id="POAF01000007">
    <property type="protein sequence ID" value="RBL99641.1"/>
    <property type="molecule type" value="Genomic_DNA"/>
</dbReference>
<evidence type="ECO:0000313" key="4">
    <source>
        <dbReference type="Proteomes" id="UP000252167"/>
    </source>
</evidence>
<reference evidence="3 4" key="1">
    <citation type="submission" date="2018-01" db="EMBL/GenBank/DDBJ databases">
        <title>Glutamicibacter soli strain NHPC-3 Whole genome sequence and assembly.</title>
        <authorList>
            <person name="Choudhury P."/>
            <person name="Gupta D."/>
            <person name="Sengupta K."/>
            <person name="Jawed A."/>
            <person name="Sultana N."/>
            <person name="Saha P."/>
        </authorList>
    </citation>
    <scope>NUCLEOTIDE SEQUENCE [LARGE SCALE GENOMIC DNA]</scope>
    <source>
        <strain evidence="3 4">NHPC-3</strain>
    </source>
</reference>
<feature type="region of interest" description="Disordered" evidence="1">
    <location>
        <begin position="35"/>
        <end position="123"/>
    </location>
</feature>